<reference evidence="2" key="3">
    <citation type="submission" date="2025-09" db="UniProtKB">
        <authorList>
            <consortium name="Ensembl"/>
        </authorList>
    </citation>
    <scope>IDENTIFICATION</scope>
</reference>
<reference evidence="2 3" key="1">
    <citation type="submission" date="2019-04" db="EMBL/GenBank/DDBJ databases">
        <authorList>
            <consortium name="Wellcome Sanger Institute Data Sharing"/>
        </authorList>
    </citation>
    <scope>NUCLEOTIDE SEQUENCE [LARGE SCALE GENOMIC DNA]</scope>
</reference>
<organism evidence="2 3">
    <name type="scientific">Scleropages formosus</name>
    <name type="common">Asian bonytongue</name>
    <name type="synonym">Osteoglossum formosum</name>
    <dbReference type="NCBI Taxonomy" id="113540"/>
    <lineage>
        <taxon>Eukaryota</taxon>
        <taxon>Metazoa</taxon>
        <taxon>Chordata</taxon>
        <taxon>Craniata</taxon>
        <taxon>Vertebrata</taxon>
        <taxon>Euteleostomi</taxon>
        <taxon>Actinopterygii</taxon>
        <taxon>Neopterygii</taxon>
        <taxon>Teleostei</taxon>
        <taxon>Osteoglossocephala</taxon>
        <taxon>Osteoglossomorpha</taxon>
        <taxon>Osteoglossiformes</taxon>
        <taxon>Osteoglossidae</taxon>
        <taxon>Scleropages</taxon>
    </lineage>
</organism>
<sequence length="69" mass="7769">ILINWNGVHTFQFMIRAGQQPTSEKFLTSKMFMTTKKSRRKAGAKTKRSKSNRFTMQHGALDGTSSSSS</sequence>
<name>A0A8C9R1Z2_SCLFO</name>
<evidence type="ECO:0000313" key="2">
    <source>
        <dbReference type="Ensembl" id="ENSSFOP00015007150.1"/>
    </source>
</evidence>
<dbReference type="Ensembl" id="ENSSFOT00015007259.2">
    <property type="protein sequence ID" value="ENSSFOP00015007150.1"/>
    <property type="gene ID" value="ENSSFOG00015004724.2"/>
</dbReference>
<dbReference type="AlphaFoldDB" id="A0A8C9R1Z2"/>
<dbReference type="Proteomes" id="UP000694397">
    <property type="component" value="Chromosome 19"/>
</dbReference>
<evidence type="ECO:0000313" key="3">
    <source>
        <dbReference type="Proteomes" id="UP000694397"/>
    </source>
</evidence>
<keyword evidence="3" id="KW-1185">Reference proteome</keyword>
<dbReference type="GeneTree" id="ENSGT00950000185268"/>
<feature type="compositionally biased region" description="Basic residues" evidence="1">
    <location>
        <begin position="36"/>
        <end position="51"/>
    </location>
</feature>
<feature type="region of interest" description="Disordered" evidence="1">
    <location>
        <begin position="36"/>
        <end position="69"/>
    </location>
</feature>
<evidence type="ECO:0000256" key="1">
    <source>
        <dbReference type="SAM" id="MobiDB-lite"/>
    </source>
</evidence>
<proteinExistence type="predicted"/>
<accession>A0A8C9R1Z2</accession>
<reference evidence="2" key="2">
    <citation type="submission" date="2025-08" db="UniProtKB">
        <authorList>
            <consortium name="Ensembl"/>
        </authorList>
    </citation>
    <scope>IDENTIFICATION</scope>
</reference>
<protein>
    <submittedName>
        <fullName evidence="2">Uncharacterized protein</fullName>
    </submittedName>
</protein>